<evidence type="ECO:0000256" key="3">
    <source>
        <dbReference type="ARBA" id="ARBA00022679"/>
    </source>
</evidence>
<evidence type="ECO:0000256" key="1">
    <source>
        <dbReference type="ARBA" id="ARBA00006739"/>
    </source>
</evidence>
<sequence length="263" mass="28917">MNQGGMKQDLDLQQDVMQEEFRPEVSVILPVYNESRTLPGVLQGIFGLHPSMEVIVVANGSTDGTRKLAEDMGATVLWYPEPLGHDVGRSVGASHAKGNVLLFIDGDIVIPSKELVPFIKAVSSGVDVALNKYKGLTHQHRVHDVVLAKHALSIVMSRQDLLGTSMTAIPHALSRRAVETLGTECLAVPPKALALAVLKGLRVEPVHYVRVGANNPRRRREHGPDPLTGLIVGDHLEALHEWIKYTDMRGGFTDHMRQRHLVR</sequence>
<dbReference type="EMBL" id="CP019655">
    <property type="protein sequence ID" value="AVF27816.1"/>
    <property type="molecule type" value="Genomic_DNA"/>
</dbReference>
<dbReference type="AlphaFoldDB" id="A0A2L1U4H7"/>
<protein>
    <submittedName>
        <fullName evidence="5">Glycosyltransferase, group 2 family protein</fullName>
    </submittedName>
</protein>
<dbReference type="InterPro" id="IPR039528">
    <property type="entry name" value="DPM1-like"/>
</dbReference>
<comment type="similarity">
    <text evidence="1">Belongs to the glycosyltransferase 2 family.</text>
</comment>
<dbReference type="RefSeq" id="WP_230460750.1">
    <property type="nucleotide sequence ID" value="NZ_CP019655.1"/>
</dbReference>
<dbReference type="SUPFAM" id="SSF53448">
    <property type="entry name" value="Nucleotide-diphospho-sugar transferases"/>
    <property type="match status" value="1"/>
</dbReference>
<dbReference type="InterPro" id="IPR029044">
    <property type="entry name" value="Nucleotide-diphossugar_trans"/>
</dbReference>
<dbReference type="CDD" id="cd00761">
    <property type="entry name" value="Glyco_tranf_GTA_type"/>
    <property type="match status" value="1"/>
</dbReference>
<evidence type="ECO:0000313" key="6">
    <source>
        <dbReference type="Proteomes" id="UP000239833"/>
    </source>
</evidence>
<evidence type="ECO:0000313" key="5">
    <source>
        <dbReference type="EMBL" id="AVF27816.1"/>
    </source>
</evidence>
<dbReference type="GO" id="GO:0009247">
    <property type="term" value="P:glycolipid biosynthetic process"/>
    <property type="evidence" value="ECO:0007669"/>
    <property type="project" value="TreeGrafter"/>
</dbReference>
<dbReference type="Proteomes" id="UP000239833">
    <property type="component" value="Chromosome"/>
</dbReference>
<evidence type="ECO:0000259" key="4">
    <source>
        <dbReference type="Pfam" id="PF00535"/>
    </source>
</evidence>
<proteinExistence type="inferred from homology"/>
<dbReference type="Gene3D" id="3.90.550.10">
    <property type="entry name" value="Spore Coat Polysaccharide Biosynthesis Protein SpsA, Chain A"/>
    <property type="match status" value="1"/>
</dbReference>
<dbReference type="Pfam" id="PF00535">
    <property type="entry name" value="Glycos_transf_2"/>
    <property type="match status" value="1"/>
</dbReference>
<dbReference type="InterPro" id="IPR001173">
    <property type="entry name" value="Glyco_trans_2-like"/>
</dbReference>
<feature type="domain" description="Glycosyltransferase 2-like" evidence="4">
    <location>
        <begin position="26"/>
        <end position="129"/>
    </location>
</feature>
<keyword evidence="3 5" id="KW-0808">Transferase</keyword>
<dbReference type="GO" id="GO:0004582">
    <property type="term" value="F:dolichyl-phosphate beta-D-mannosyltransferase activity"/>
    <property type="evidence" value="ECO:0007669"/>
    <property type="project" value="InterPro"/>
</dbReference>
<reference evidence="6" key="1">
    <citation type="submission" date="2017-02" db="EMBL/GenBank/DDBJ databases">
        <title>Delineation of Paenibacillus larvae strains originating from foulbrood outbreaks.</title>
        <authorList>
            <person name="Beims H."/>
            <person name="Bunk B."/>
            <person name="Sproeer C."/>
            <person name="Mohr K.I."/>
            <person name="Pradella S."/>
            <person name="Guenther G."/>
            <person name="Rohde M."/>
            <person name="von der Ohe W."/>
            <person name="Steinert M."/>
        </authorList>
    </citation>
    <scope>NUCLEOTIDE SEQUENCE [LARGE SCALE GENOMIC DNA]</scope>
    <source>
        <strain evidence="6">Eric_III</strain>
    </source>
</reference>
<dbReference type="PANTHER" id="PTHR43398:SF1">
    <property type="entry name" value="DOLICHOL-PHOSPHATE MANNOSYLTRANSFERASE SUBUNIT 1"/>
    <property type="match status" value="1"/>
</dbReference>
<organism evidence="5 6">
    <name type="scientific">Paenibacillus larvae subsp. larvae</name>
    <dbReference type="NCBI Taxonomy" id="147375"/>
    <lineage>
        <taxon>Bacteria</taxon>
        <taxon>Bacillati</taxon>
        <taxon>Bacillota</taxon>
        <taxon>Bacilli</taxon>
        <taxon>Bacillales</taxon>
        <taxon>Paenibacillaceae</taxon>
        <taxon>Paenibacillus</taxon>
    </lineage>
</organism>
<evidence type="ECO:0000256" key="2">
    <source>
        <dbReference type="ARBA" id="ARBA00022676"/>
    </source>
</evidence>
<dbReference type="PANTHER" id="PTHR43398">
    <property type="entry name" value="DOLICHOL-PHOSPHATE MANNOSYLTRANSFERASE SUBUNIT 1"/>
    <property type="match status" value="1"/>
</dbReference>
<dbReference type="GO" id="GO:0016020">
    <property type="term" value="C:membrane"/>
    <property type="evidence" value="ECO:0007669"/>
    <property type="project" value="GOC"/>
</dbReference>
<dbReference type="GeneID" id="64220057"/>
<gene>
    <name evidence="5" type="ORF">ERICIII_03707</name>
</gene>
<dbReference type="STRING" id="147375.BXP28_10735"/>
<accession>A0A2L1U4H7</accession>
<keyword evidence="2" id="KW-0328">Glycosyltransferase</keyword>
<name>A0A2L1U4H7_9BACL</name>